<evidence type="ECO:0000256" key="5">
    <source>
        <dbReference type="RuleBase" id="RU000562"/>
    </source>
</evidence>
<comment type="similarity">
    <text evidence="1 4 5">Belongs to the bacterial ribosomal protein bL21 family.</text>
</comment>
<protein>
    <recommendedName>
        <fullName evidence="4">Large ribosomal subunit protein bL21</fullName>
    </recommendedName>
</protein>
<comment type="subunit">
    <text evidence="4">Part of the 50S ribosomal subunit. Contacts protein L20.</text>
</comment>
<evidence type="ECO:0000313" key="6">
    <source>
        <dbReference type="EMBL" id="SDX82506.1"/>
    </source>
</evidence>
<dbReference type="STRING" id="356660.SAMN05444336_1118"/>
<dbReference type="SUPFAM" id="SSF141091">
    <property type="entry name" value="L21p-like"/>
    <property type="match status" value="1"/>
</dbReference>
<comment type="function">
    <text evidence="4 5">This protein binds to 23S rRNA in the presence of protein L20.</text>
</comment>
<dbReference type="HAMAP" id="MF_01363">
    <property type="entry name" value="Ribosomal_bL21"/>
    <property type="match status" value="1"/>
</dbReference>
<keyword evidence="2 4" id="KW-0689">Ribosomal protein</keyword>
<evidence type="ECO:0000256" key="3">
    <source>
        <dbReference type="ARBA" id="ARBA00023274"/>
    </source>
</evidence>
<evidence type="ECO:0000256" key="2">
    <source>
        <dbReference type="ARBA" id="ARBA00022980"/>
    </source>
</evidence>
<dbReference type="OrthoDB" id="9813334at2"/>
<dbReference type="PANTHER" id="PTHR21349">
    <property type="entry name" value="50S RIBOSOMAL PROTEIN L21"/>
    <property type="match status" value="1"/>
</dbReference>
<dbReference type="GO" id="GO:1990904">
    <property type="term" value="C:ribonucleoprotein complex"/>
    <property type="evidence" value="ECO:0007669"/>
    <property type="project" value="UniProtKB-KW"/>
</dbReference>
<dbReference type="PANTHER" id="PTHR21349:SF0">
    <property type="entry name" value="LARGE RIBOSOMAL SUBUNIT PROTEIN BL21M"/>
    <property type="match status" value="1"/>
</dbReference>
<dbReference type="EMBL" id="FNMZ01000011">
    <property type="protein sequence ID" value="SDX82506.1"/>
    <property type="molecule type" value="Genomic_DNA"/>
</dbReference>
<sequence>MFAVIKTGGKQYKVAAGDELEVELLAAEAGETVQFNEVLMLVGEGEPSIGAPFIEGAAVQAELLEFTKGPKVISFKRRRRKHSSARRKGHRQNYARVKITEILATGGDATGVKAAVGAASAPKAVAAE</sequence>
<keyword evidence="3 4" id="KW-0687">Ribonucleoprotein</keyword>
<dbReference type="InterPro" id="IPR028909">
    <property type="entry name" value="bL21-like"/>
</dbReference>
<dbReference type="Proteomes" id="UP000199118">
    <property type="component" value="Unassembled WGS sequence"/>
</dbReference>
<evidence type="ECO:0000256" key="1">
    <source>
        <dbReference type="ARBA" id="ARBA00008563"/>
    </source>
</evidence>
<dbReference type="GO" id="GO:0005737">
    <property type="term" value="C:cytoplasm"/>
    <property type="evidence" value="ECO:0007669"/>
    <property type="project" value="UniProtKB-ARBA"/>
</dbReference>
<organism evidence="6 7">
    <name type="scientific">Albimonas donghaensis</name>
    <dbReference type="NCBI Taxonomy" id="356660"/>
    <lineage>
        <taxon>Bacteria</taxon>
        <taxon>Pseudomonadati</taxon>
        <taxon>Pseudomonadota</taxon>
        <taxon>Alphaproteobacteria</taxon>
        <taxon>Rhodobacterales</taxon>
        <taxon>Paracoccaceae</taxon>
        <taxon>Albimonas</taxon>
    </lineage>
</organism>
<dbReference type="GO" id="GO:0019843">
    <property type="term" value="F:rRNA binding"/>
    <property type="evidence" value="ECO:0007669"/>
    <property type="project" value="UniProtKB-UniRule"/>
</dbReference>
<evidence type="ECO:0000313" key="7">
    <source>
        <dbReference type="Proteomes" id="UP000199118"/>
    </source>
</evidence>
<dbReference type="Pfam" id="PF00829">
    <property type="entry name" value="Ribosomal_L21p"/>
    <property type="match status" value="1"/>
</dbReference>
<dbReference type="NCBIfam" id="TIGR00061">
    <property type="entry name" value="L21"/>
    <property type="match status" value="1"/>
</dbReference>
<dbReference type="InterPro" id="IPR001787">
    <property type="entry name" value="Ribosomal_bL21"/>
</dbReference>
<dbReference type="GO" id="GO:0005840">
    <property type="term" value="C:ribosome"/>
    <property type="evidence" value="ECO:0007669"/>
    <property type="project" value="UniProtKB-KW"/>
</dbReference>
<name>A0A1H3EUU0_9RHOB</name>
<evidence type="ECO:0000256" key="4">
    <source>
        <dbReference type="HAMAP-Rule" id="MF_01363"/>
    </source>
</evidence>
<dbReference type="AlphaFoldDB" id="A0A1H3EUU0"/>
<dbReference type="InterPro" id="IPR036164">
    <property type="entry name" value="bL21-like_sf"/>
</dbReference>
<accession>A0A1H3EUU0</accession>
<keyword evidence="7" id="KW-1185">Reference proteome</keyword>
<proteinExistence type="inferred from homology"/>
<keyword evidence="4 5" id="KW-0699">rRNA-binding</keyword>
<reference evidence="6 7" key="1">
    <citation type="submission" date="2016-10" db="EMBL/GenBank/DDBJ databases">
        <authorList>
            <person name="de Groot N.N."/>
        </authorList>
    </citation>
    <scope>NUCLEOTIDE SEQUENCE [LARGE SCALE GENOMIC DNA]</scope>
    <source>
        <strain evidence="6 7">DSM 17890</strain>
    </source>
</reference>
<gene>
    <name evidence="4" type="primary">rplU</name>
    <name evidence="6" type="ORF">SAMN05444336_1118</name>
</gene>
<keyword evidence="4 5" id="KW-0694">RNA-binding</keyword>
<dbReference type="GO" id="GO:0003735">
    <property type="term" value="F:structural constituent of ribosome"/>
    <property type="evidence" value="ECO:0007669"/>
    <property type="project" value="InterPro"/>
</dbReference>
<dbReference type="GO" id="GO:0006412">
    <property type="term" value="P:translation"/>
    <property type="evidence" value="ECO:0007669"/>
    <property type="project" value="UniProtKB-UniRule"/>
</dbReference>